<comment type="caution">
    <text evidence="1">The sequence shown here is derived from an EMBL/GenBank/DDBJ whole genome shotgun (WGS) entry which is preliminary data.</text>
</comment>
<gene>
    <name evidence="1" type="primary">hutG</name>
    <name evidence="1" type="ORF">AACH00_02130</name>
</gene>
<dbReference type="RefSeq" id="WP_341397288.1">
    <property type="nucleotide sequence ID" value="NZ_JBBUTI010000001.1"/>
</dbReference>
<dbReference type="EMBL" id="JBBUTI010000001">
    <property type="protein sequence ID" value="MEK8045142.1"/>
    <property type="molecule type" value="Genomic_DNA"/>
</dbReference>
<dbReference type="NCBIfam" id="TIGR02017">
    <property type="entry name" value="hutG_amidohyd"/>
    <property type="match status" value="1"/>
</dbReference>
<dbReference type="Pfam" id="PF05013">
    <property type="entry name" value="FGase"/>
    <property type="match status" value="1"/>
</dbReference>
<accession>A0ABU9C3X6</accession>
<evidence type="ECO:0000313" key="1">
    <source>
        <dbReference type="EMBL" id="MEK8045142.1"/>
    </source>
</evidence>
<evidence type="ECO:0000313" key="2">
    <source>
        <dbReference type="Proteomes" id="UP001379945"/>
    </source>
</evidence>
<reference evidence="1 2" key="1">
    <citation type="submission" date="2024-04" db="EMBL/GenBank/DDBJ databases">
        <title>Novel species of the genus Ideonella isolated from streams.</title>
        <authorList>
            <person name="Lu H."/>
        </authorList>
    </citation>
    <scope>NUCLEOTIDE SEQUENCE [LARGE SCALE GENOMIC DNA]</scope>
    <source>
        <strain evidence="1 2">LYT19W</strain>
    </source>
</reference>
<organism evidence="1 2">
    <name type="scientific">Ideonella margarita</name>
    <dbReference type="NCBI Taxonomy" id="2984191"/>
    <lineage>
        <taxon>Bacteria</taxon>
        <taxon>Pseudomonadati</taxon>
        <taxon>Pseudomonadota</taxon>
        <taxon>Betaproteobacteria</taxon>
        <taxon>Burkholderiales</taxon>
        <taxon>Sphaerotilaceae</taxon>
        <taxon>Ideonella</taxon>
    </lineage>
</organism>
<dbReference type="EC" id="3.5.1.68" evidence="1"/>
<dbReference type="SUPFAM" id="SSF53187">
    <property type="entry name" value="Zn-dependent exopeptidases"/>
    <property type="match status" value="1"/>
</dbReference>
<name>A0ABU9C3X6_9BURK</name>
<proteinExistence type="predicted"/>
<keyword evidence="1" id="KW-0378">Hydrolase</keyword>
<dbReference type="InterPro" id="IPR010247">
    <property type="entry name" value="HutG_amidohyd"/>
</dbReference>
<dbReference type="InterPro" id="IPR007709">
    <property type="entry name" value="N-FG_amidohydro"/>
</dbReference>
<dbReference type="GO" id="GO:0050129">
    <property type="term" value="F:N-formylglutamate deformylase activity"/>
    <property type="evidence" value="ECO:0007669"/>
    <property type="project" value="UniProtKB-EC"/>
</dbReference>
<protein>
    <submittedName>
        <fullName evidence="1">N-formylglutamate deformylase</fullName>
        <ecNumber evidence="1">3.5.1.68</ecNumber>
    </submittedName>
</protein>
<keyword evidence="2" id="KW-1185">Reference proteome</keyword>
<dbReference type="Proteomes" id="UP001379945">
    <property type="component" value="Unassembled WGS sequence"/>
</dbReference>
<dbReference type="Gene3D" id="3.40.630.40">
    <property type="entry name" value="Zn-dependent exopeptidases"/>
    <property type="match status" value="1"/>
</dbReference>
<sequence length="273" mass="30641">MTHRPPVLQRGTTPLLISLPHCGTELPDDIARHMVPRAKAVEDTDWLMAPLYAFAREMGAGLLVPAYSRYVIDLNRPPDNAPMYPGANNTELCPTRFFTGEDIYLPGLAPDAAEVERRRALYWQPYHDLLHDELNRLKAQHGHAVLFDGHSIRSVLPWLFEGQLPDLNLGTVTGTSCATSLRDALGAVLARQQHFTQVVDGRFKGGYITRQHGQPAQGIHAVQLEMCWRCYLDESVTPTRETQLQAAYIAHIQPVLQALVQVMRDWRPQAAQP</sequence>